<evidence type="ECO:0000313" key="2">
    <source>
        <dbReference type="Proteomes" id="UP000438874"/>
    </source>
</evidence>
<reference evidence="1 2" key="1">
    <citation type="submission" date="2019-02" db="EMBL/GenBank/DDBJ databases">
        <title>Draft genome sequence of Arthrospira platensis NIES-3787.</title>
        <authorList>
            <person name="Yamaguchi H."/>
            <person name="Suzuki S."/>
            <person name="Kawachi M."/>
        </authorList>
    </citation>
    <scope>NUCLEOTIDE SEQUENCE [LARGE SCALE GENOMIC DNA]</scope>
    <source>
        <strain evidence="1 2">NIES-3787</strain>
    </source>
</reference>
<protein>
    <submittedName>
        <fullName evidence="1">CP12 polypeptide</fullName>
    </submittedName>
</protein>
<proteinExistence type="predicted"/>
<dbReference type="Proteomes" id="UP000438874">
    <property type="component" value="Unassembled WGS sequence"/>
</dbReference>
<organism evidence="1 2">
    <name type="scientific">Microcystis aeruginosa NIES-3787</name>
    <dbReference type="NCBI Taxonomy" id="2517782"/>
    <lineage>
        <taxon>Bacteria</taxon>
        <taxon>Bacillati</taxon>
        <taxon>Cyanobacteriota</taxon>
        <taxon>Cyanophyceae</taxon>
        <taxon>Oscillatoriophycideae</taxon>
        <taxon>Chroococcales</taxon>
        <taxon>Microcystaceae</taxon>
        <taxon>Microcystis</taxon>
    </lineage>
</organism>
<sequence length="70" mass="7760">MVWSSKNDNWWNGVNRGSVFCPSAVSIRFAPVIKGDLLGVISVSDILHKGNAVEKPHSLDLEVVMIKRKI</sequence>
<name>A0A6H9GEM4_MICAE</name>
<dbReference type="EMBL" id="BJCH01000124">
    <property type="protein sequence ID" value="GCL48389.1"/>
    <property type="molecule type" value="Genomic_DNA"/>
</dbReference>
<gene>
    <name evidence="1" type="ORF">NIES3787_41080</name>
</gene>
<comment type="caution">
    <text evidence="1">The sequence shown here is derived from an EMBL/GenBank/DDBJ whole genome shotgun (WGS) entry which is preliminary data.</text>
</comment>
<dbReference type="AlphaFoldDB" id="A0A6H9GEM4"/>
<evidence type="ECO:0000313" key="1">
    <source>
        <dbReference type="EMBL" id="GCL48389.1"/>
    </source>
</evidence>
<accession>A0A6H9GEM4</accession>